<evidence type="ECO:0000256" key="2">
    <source>
        <dbReference type="ARBA" id="ARBA00022448"/>
    </source>
</evidence>
<accession>A0AAE8N630</accession>
<feature type="transmembrane region" description="Helical" evidence="11">
    <location>
        <begin position="604"/>
        <end position="631"/>
    </location>
</feature>
<evidence type="ECO:0000256" key="8">
    <source>
        <dbReference type="ARBA" id="ARBA00023136"/>
    </source>
</evidence>
<dbReference type="FunFam" id="3.40.50.300:FF:000825">
    <property type="entry name" value="ABC bile acid transporter"/>
    <property type="match status" value="1"/>
</dbReference>
<feature type="transmembrane region" description="Helical" evidence="11">
    <location>
        <begin position="157"/>
        <end position="176"/>
    </location>
</feature>
<evidence type="ECO:0000313" key="15">
    <source>
        <dbReference type="Proteomes" id="UP001187682"/>
    </source>
</evidence>
<dbReference type="PROSITE" id="PS00211">
    <property type="entry name" value="ABC_TRANSPORTER_1"/>
    <property type="match status" value="2"/>
</dbReference>
<keyword evidence="3 11" id="KW-0812">Transmembrane</keyword>
<dbReference type="CDD" id="cd03244">
    <property type="entry name" value="ABCC_MRP_domain2"/>
    <property type="match status" value="1"/>
</dbReference>
<keyword evidence="2" id="KW-0813">Transport</keyword>
<name>A0AAE8N630_9PEZI</name>
<feature type="transmembrane region" description="Helical" evidence="11">
    <location>
        <begin position="1123"/>
        <end position="1143"/>
    </location>
</feature>
<keyword evidence="9" id="KW-0325">Glycoprotein</keyword>
<organism evidence="14 15">
    <name type="scientific">Cephalotrichum gorgonifer</name>
    <dbReference type="NCBI Taxonomy" id="2041049"/>
    <lineage>
        <taxon>Eukaryota</taxon>
        <taxon>Fungi</taxon>
        <taxon>Dikarya</taxon>
        <taxon>Ascomycota</taxon>
        <taxon>Pezizomycotina</taxon>
        <taxon>Sordariomycetes</taxon>
        <taxon>Hypocreomycetidae</taxon>
        <taxon>Microascales</taxon>
        <taxon>Microascaceae</taxon>
        <taxon>Cephalotrichum</taxon>
    </lineage>
</organism>
<keyword evidence="5" id="KW-0547">Nucleotide-binding</keyword>
<dbReference type="Proteomes" id="UP001187682">
    <property type="component" value="Unassembled WGS sequence"/>
</dbReference>
<dbReference type="InterPro" id="IPR027417">
    <property type="entry name" value="P-loop_NTPase"/>
</dbReference>
<dbReference type="GO" id="GO:0016887">
    <property type="term" value="F:ATP hydrolysis activity"/>
    <property type="evidence" value="ECO:0007669"/>
    <property type="project" value="InterPro"/>
</dbReference>
<evidence type="ECO:0000313" key="14">
    <source>
        <dbReference type="EMBL" id="SPO06956.1"/>
    </source>
</evidence>
<dbReference type="CDD" id="cd18596">
    <property type="entry name" value="ABC_6TM_VMR1_D1_like"/>
    <property type="match status" value="1"/>
</dbReference>
<dbReference type="GO" id="GO:0000329">
    <property type="term" value="C:fungal-type vacuole membrane"/>
    <property type="evidence" value="ECO:0007669"/>
    <property type="project" value="TreeGrafter"/>
</dbReference>
<sequence>MTGNFAQCQWPVWQVDDLSACFQNDYLRVLIPLIIVAVSLLQIISHNLRRAIKSRRSRRDGYHPVSDSHPNTAAEHTAVPPDEEIAEHEEDDALEINGGHLSLARTTTKGSIVQADVPPAARLSVTVEFLAIVGLVITSVLSLIYDAAGPSFRLGDIAAILTWSYVLALTSLRLFLGNTKWRVPRLWNHTATLYSIQWLLSLVFFRSAWIHPVSKLSQTLTFVEFVLISLLFGMAITTRKGNKTVVLEWEDGVEPSREPLASLFSLATFSWADPIIWKGYKTTTELNMVWNLLPKDKAGAVLAEYRAMKKTGSLVLHLLKFFRTDLFTQCLAAALGGVLTFGPTLLLKAILEYVEQPDNAPINVLWMYVILLPLVDVVRSIADGFALWIGRKICIRIRAIIIGEIYAKALRRKAATSKESVLGDTKEKSDEDKGGILAKAKRFLGLKKDGDKKNSDGADEADAGKNKGKDDDSSDEQANLGTIINLMSVDSFKIAEITAYMHFLCAAAPVQLTVCIVLLWQVMGRSSIPGLIVMVILLPVNYLFALGFTRTSKQILKATDKRINITNEVLQNIRIIKFFAWEARFSNIVDEKRAGEIKALRARYILWSCAVAVWNSVPILITFFTFLVYTLIEKKPLYPSVAFTAISLFMLLRIPLDQLGDMFAHVQETKVSIDRVDEFLSEEETEKYEQLGTDNVDEEGRKVIGFRDATFIWGGKDEVKEDGSQAFQLLDFNVDFEIGKLNIIAGPTGSGKSSLLMGLLGEMTLVKGRVFCPGGRSREDVRPDPETGLADTVAYAAQSPWLVNADIKENILFSAPYDEQRYKEVIIACALERDLEILDDGDETLVGEKGISLSGGQKQRISLARALYSNSQHVLLDDCLSAVDSHTAKWIFHNCIRGPLMKGRTCILVTHNVQLCAPSADLIVVLDNGRISAQGPAAEVIASGKLGEDVMKAKSASAEASQLPSRVPSSVGLESGATAVDSSNGGTSTDNAEAKKKKEKKKKNAMDEEKAVGSTKWPVMKLYLTAMGSWWFWVVTVGIFGVQQLSLVVTNFWVREWSNQYNVESSPGNTSHALYATQSLGLKAHEASSGFAASSPAYAAIASWAHKANSGTIMSMVAPEVNVAYYLTGLAAIGIVGAASAFMRDLWVFYGSLNASRKIHTRLMDSVTRAKFKFFDVTPLGQLMNRFSKDLEAVDQEVVPVAISLLFCALGIVITVIIISVITPLFLIGGVFITIIFWFVGALYLDVSRDLKRLESVQRSPLFQQFGETLSGMTTIRAYGDERRFIRENLVKINTQARPFIYLWACNRWLAFRCDMLGDLVAFFAGVLVIVTLGTVDAGAVGVSMSYAISFTESILWLVRLYAINEQNMNSVERIKEYLEVEQEAEAIVEKNRPAENWPAEGAVEFIKYTTSYRADLDPVLRDITFRVEPCQKVGIVGRTGAGKSSLALAIFRALEADAGQILIDGVDISKIGLQDLRQAITIVPQDPTLFQGTLRTNLDPFDTFTDEQIFTALRRVHLIGADEPSRPSTPSAATMLPPTPEIIGAETETESGEATPTSPTTNKNIFLDLSSAVTESGNNLSQGQRQLLCLARAMLRNPTVLVMDEATASIDYATDTKIQATIHELTSTIITIAHRLQTIVDYDRVLVLDKGRVVEFGHPYELLTKEKGDFKEMCEISGEYATLLKTAKKAWQGGQLVDVGDE</sequence>
<protein>
    <submittedName>
        <fullName evidence="14">Probable YBT1 - Vacuolar, `full-size` ABC protein transporting bile acids</fullName>
    </submittedName>
</protein>
<proteinExistence type="predicted"/>
<feature type="transmembrane region" description="Helical" evidence="11">
    <location>
        <begin position="125"/>
        <end position="145"/>
    </location>
</feature>
<evidence type="ECO:0000256" key="1">
    <source>
        <dbReference type="ARBA" id="ARBA00004141"/>
    </source>
</evidence>
<feature type="transmembrane region" description="Helical" evidence="11">
    <location>
        <begin position="1225"/>
        <end position="1245"/>
    </location>
</feature>
<dbReference type="CDD" id="cd18604">
    <property type="entry name" value="ABC_6TM_VMR1_D2_like"/>
    <property type="match status" value="1"/>
</dbReference>
<dbReference type="PANTHER" id="PTHR24223">
    <property type="entry name" value="ATP-BINDING CASSETTE SUB-FAMILY C"/>
    <property type="match status" value="1"/>
</dbReference>
<comment type="caution">
    <text evidence="14">The sequence shown here is derived from an EMBL/GenBank/DDBJ whole genome shotgun (WGS) entry which is preliminary data.</text>
</comment>
<feature type="region of interest" description="Disordered" evidence="10">
    <location>
        <begin position="957"/>
        <end position="1009"/>
    </location>
</feature>
<feature type="compositionally biased region" description="Polar residues" evidence="10">
    <location>
        <begin position="958"/>
        <end position="968"/>
    </location>
</feature>
<feature type="transmembrane region" description="Helical" evidence="11">
    <location>
        <begin position="497"/>
        <end position="522"/>
    </location>
</feature>
<dbReference type="SUPFAM" id="SSF90123">
    <property type="entry name" value="ABC transporter transmembrane region"/>
    <property type="match status" value="2"/>
</dbReference>
<feature type="region of interest" description="Disordered" evidence="10">
    <location>
        <begin position="450"/>
        <end position="475"/>
    </location>
</feature>
<feature type="compositionally biased region" description="Basic and acidic residues" evidence="10">
    <location>
        <begin position="450"/>
        <end position="471"/>
    </location>
</feature>
<evidence type="ECO:0000256" key="7">
    <source>
        <dbReference type="ARBA" id="ARBA00022989"/>
    </source>
</evidence>
<dbReference type="GO" id="GO:0005524">
    <property type="term" value="F:ATP binding"/>
    <property type="evidence" value="ECO:0007669"/>
    <property type="project" value="UniProtKB-KW"/>
</dbReference>
<feature type="domain" description="ABC transporter" evidence="12">
    <location>
        <begin position="704"/>
        <end position="953"/>
    </location>
</feature>
<dbReference type="InterPro" id="IPR036640">
    <property type="entry name" value="ABC1_TM_sf"/>
</dbReference>
<dbReference type="Pfam" id="PF00005">
    <property type="entry name" value="ABC_tran"/>
    <property type="match status" value="2"/>
</dbReference>
<feature type="transmembrane region" description="Helical" evidence="11">
    <location>
        <begin position="528"/>
        <end position="548"/>
    </location>
</feature>
<feature type="domain" description="ABC transmembrane type-1" evidence="13">
    <location>
        <begin position="331"/>
        <end position="668"/>
    </location>
</feature>
<feature type="domain" description="ABC transmembrane type-1" evidence="13">
    <location>
        <begin position="1042"/>
        <end position="1363"/>
    </location>
</feature>
<dbReference type="InterPro" id="IPR017871">
    <property type="entry name" value="ABC_transporter-like_CS"/>
</dbReference>
<keyword evidence="4" id="KW-0677">Repeat</keyword>
<keyword evidence="15" id="KW-1185">Reference proteome</keyword>
<dbReference type="PANTHER" id="PTHR24223:SF353">
    <property type="entry name" value="ABC TRANSPORTER ATP-BINDING PROTEIN_PERMEASE VMR1-RELATED"/>
    <property type="match status" value="1"/>
</dbReference>
<feature type="transmembrane region" description="Helical" evidence="11">
    <location>
        <begin position="26"/>
        <end position="48"/>
    </location>
</feature>
<dbReference type="Gene3D" id="3.40.50.300">
    <property type="entry name" value="P-loop containing nucleotide triphosphate hydrolases"/>
    <property type="match status" value="2"/>
</dbReference>
<evidence type="ECO:0000256" key="6">
    <source>
        <dbReference type="ARBA" id="ARBA00022840"/>
    </source>
</evidence>
<reference evidence="14" key="1">
    <citation type="submission" date="2018-03" db="EMBL/GenBank/DDBJ databases">
        <authorList>
            <person name="Guldener U."/>
        </authorList>
    </citation>
    <scope>NUCLEOTIDE SEQUENCE</scope>
</reference>
<feature type="transmembrane region" description="Helical" evidence="11">
    <location>
        <begin position="188"/>
        <end position="210"/>
    </location>
</feature>
<feature type="region of interest" description="Disordered" evidence="10">
    <location>
        <begin position="59"/>
        <end position="79"/>
    </location>
</feature>
<evidence type="ECO:0000259" key="12">
    <source>
        <dbReference type="PROSITE" id="PS50893"/>
    </source>
</evidence>
<dbReference type="PROSITE" id="PS50893">
    <property type="entry name" value="ABC_TRANSPORTER_2"/>
    <property type="match status" value="2"/>
</dbReference>
<feature type="domain" description="ABC transporter" evidence="12">
    <location>
        <begin position="1404"/>
        <end position="1676"/>
    </location>
</feature>
<dbReference type="InterPro" id="IPR003439">
    <property type="entry name" value="ABC_transporter-like_ATP-bd"/>
</dbReference>
<evidence type="ECO:0000256" key="3">
    <source>
        <dbReference type="ARBA" id="ARBA00022692"/>
    </source>
</evidence>
<comment type="subcellular location">
    <subcellularLocation>
        <location evidence="1">Membrane</location>
        <topology evidence="1">Multi-pass membrane protein</topology>
    </subcellularLocation>
</comment>
<dbReference type="InterPro" id="IPR011527">
    <property type="entry name" value="ABC1_TM_dom"/>
</dbReference>
<keyword evidence="6" id="KW-0067">ATP-binding</keyword>
<dbReference type="InterPro" id="IPR003593">
    <property type="entry name" value="AAA+_ATPase"/>
</dbReference>
<feature type="compositionally biased region" description="Polar residues" evidence="10">
    <location>
        <begin position="980"/>
        <end position="989"/>
    </location>
</feature>
<gene>
    <name evidence="14" type="ORF">DNG_09650</name>
</gene>
<keyword evidence="7 11" id="KW-1133">Transmembrane helix</keyword>
<dbReference type="GO" id="GO:0140359">
    <property type="term" value="F:ABC-type transporter activity"/>
    <property type="evidence" value="ECO:0007669"/>
    <property type="project" value="InterPro"/>
</dbReference>
<dbReference type="Pfam" id="PF00664">
    <property type="entry name" value="ABC_membrane"/>
    <property type="match status" value="2"/>
</dbReference>
<keyword evidence="8 11" id="KW-0472">Membrane</keyword>
<dbReference type="Gene3D" id="1.20.1560.10">
    <property type="entry name" value="ABC transporter type 1, transmembrane domain"/>
    <property type="match status" value="2"/>
</dbReference>
<dbReference type="SUPFAM" id="SSF52540">
    <property type="entry name" value="P-loop containing nucleoside triphosphate hydrolases"/>
    <property type="match status" value="2"/>
</dbReference>
<dbReference type="CDD" id="cd03250">
    <property type="entry name" value="ABCC_MRP_domain1"/>
    <property type="match status" value="1"/>
</dbReference>
<evidence type="ECO:0000259" key="13">
    <source>
        <dbReference type="PROSITE" id="PS50929"/>
    </source>
</evidence>
<feature type="transmembrane region" description="Helical" evidence="11">
    <location>
        <begin position="1030"/>
        <end position="1054"/>
    </location>
</feature>
<dbReference type="InterPro" id="IPR050173">
    <property type="entry name" value="ABC_transporter_C-like"/>
</dbReference>
<evidence type="ECO:0000256" key="4">
    <source>
        <dbReference type="ARBA" id="ARBA00022737"/>
    </source>
</evidence>
<feature type="transmembrane region" description="Helical" evidence="11">
    <location>
        <begin position="1198"/>
        <end position="1219"/>
    </location>
</feature>
<evidence type="ECO:0000256" key="5">
    <source>
        <dbReference type="ARBA" id="ARBA00022741"/>
    </source>
</evidence>
<feature type="transmembrane region" description="Helical" evidence="11">
    <location>
        <begin position="326"/>
        <end position="346"/>
    </location>
</feature>
<dbReference type="PROSITE" id="PS50929">
    <property type="entry name" value="ABC_TM1F"/>
    <property type="match status" value="2"/>
</dbReference>
<feature type="transmembrane region" description="Helical" evidence="11">
    <location>
        <begin position="216"/>
        <end position="236"/>
    </location>
</feature>
<dbReference type="EMBL" id="ONZQ02000017">
    <property type="protein sequence ID" value="SPO06956.1"/>
    <property type="molecule type" value="Genomic_DNA"/>
</dbReference>
<evidence type="ECO:0000256" key="11">
    <source>
        <dbReference type="SAM" id="Phobius"/>
    </source>
</evidence>
<dbReference type="SMART" id="SM00382">
    <property type="entry name" value="AAA"/>
    <property type="match status" value="2"/>
</dbReference>
<evidence type="ECO:0000256" key="10">
    <source>
        <dbReference type="SAM" id="MobiDB-lite"/>
    </source>
</evidence>
<evidence type="ECO:0000256" key="9">
    <source>
        <dbReference type="ARBA" id="ARBA00023180"/>
    </source>
</evidence>
<feature type="transmembrane region" description="Helical" evidence="11">
    <location>
        <begin position="366"/>
        <end position="389"/>
    </location>
</feature>